<dbReference type="Proteomes" id="UP001152320">
    <property type="component" value="Chromosome 1"/>
</dbReference>
<proteinExistence type="predicted"/>
<dbReference type="AlphaFoldDB" id="A0A9Q1CSZ3"/>
<dbReference type="EMBL" id="JAIZAY010000001">
    <property type="protein sequence ID" value="KAJ8050853.1"/>
    <property type="molecule type" value="Genomic_DNA"/>
</dbReference>
<evidence type="ECO:0000313" key="2">
    <source>
        <dbReference type="Proteomes" id="UP001152320"/>
    </source>
</evidence>
<name>A0A9Q1CSZ3_HOLLE</name>
<sequence length="282" mass="32170">MTGPIDLDENVPSTDLLYERLTLVTAASEHHHREMLGFIGSAQRVMPDRPIVVYDLGLENDTREMIASLCNVRVRTFPFESYPSHVRTLGKFGWKAVVVTEALNDFGIIYYGDSSVRFHRPVKDLISNGLEHHGFVPHIRCFNPKLTVNDPWGCKHDYQVTVKEVYPILGVDEEEYYNANFSAPAVSATLMFVINNTFIQANILKPWLECSLNEDCVAPKKSSRKNHRFDQSALTLLFFKNMRGEWTVENNPTPYHLAFMSIQRGSDGYQWHPQTCKGNVDG</sequence>
<dbReference type="Pfam" id="PF07801">
    <property type="entry name" value="DUF1647"/>
    <property type="match status" value="1"/>
</dbReference>
<gene>
    <name evidence="1" type="ORF">HOLleu_04212</name>
</gene>
<evidence type="ECO:0000313" key="1">
    <source>
        <dbReference type="EMBL" id="KAJ8050853.1"/>
    </source>
</evidence>
<keyword evidence="2" id="KW-1185">Reference proteome</keyword>
<dbReference type="OrthoDB" id="5954868at2759"/>
<reference evidence="1" key="1">
    <citation type="submission" date="2021-10" db="EMBL/GenBank/DDBJ databases">
        <title>Tropical sea cucumber genome reveals ecological adaptation and Cuvierian tubules defense mechanism.</title>
        <authorList>
            <person name="Chen T."/>
        </authorList>
    </citation>
    <scope>NUCLEOTIDE SEQUENCE</scope>
    <source>
        <strain evidence="1">Nanhai2018</strain>
        <tissue evidence="1">Muscle</tissue>
    </source>
</reference>
<protein>
    <submittedName>
        <fullName evidence="1">Uncharacterized protein</fullName>
    </submittedName>
</protein>
<organism evidence="1 2">
    <name type="scientific">Holothuria leucospilota</name>
    <name type="common">Black long sea cucumber</name>
    <name type="synonym">Mertensiothuria leucospilota</name>
    <dbReference type="NCBI Taxonomy" id="206669"/>
    <lineage>
        <taxon>Eukaryota</taxon>
        <taxon>Metazoa</taxon>
        <taxon>Echinodermata</taxon>
        <taxon>Eleutherozoa</taxon>
        <taxon>Echinozoa</taxon>
        <taxon>Holothuroidea</taxon>
        <taxon>Aspidochirotacea</taxon>
        <taxon>Aspidochirotida</taxon>
        <taxon>Holothuriidae</taxon>
        <taxon>Holothuria</taxon>
    </lineage>
</organism>
<accession>A0A9Q1CSZ3</accession>
<dbReference type="PANTHER" id="PTHR31389:SF4">
    <property type="entry name" value="LD39211P"/>
    <property type="match status" value="1"/>
</dbReference>
<comment type="caution">
    <text evidence="1">The sequence shown here is derived from an EMBL/GenBank/DDBJ whole genome shotgun (WGS) entry which is preliminary data.</text>
</comment>
<dbReference type="PANTHER" id="PTHR31389">
    <property type="entry name" value="LD39211P"/>
    <property type="match status" value="1"/>
</dbReference>
<dbReference type="InterPro" id="IPR012444">
    <property type="entry name" value="DUF1647"/>
</dbReference>